<reference evidence="4" key="1">
    <citation type="journal article" date="2019" name="Int. J. Syst. Evol. Microbiol.">
        <title>The Global Catalogue of Microorganisms (GCM) 10K type strain sequencing project: providing services to taxonomists for standard genome sequencing and annotation.</title>
        <authorList>
            <consortium name="The Broad Institute Genomics Platform"/>
            <consortium name="The Broad Institute Genome Sequencing Center for Infectious Disease"/>
            <person name="Wu L."/>
            <person name="Ma J."/>
        </authorList>
    </citation>
    <scope>NUCLEOTIDE SEQUENCE [LARGE SCALE GENOMIC DNA]</scope>
    <source>
        <strain evidence="4">CGMCC 1.10759</strain>
    </source>
</reference>
<evidence type="ECO:0000313" key="4">
    <source>
        <dbReference type="Proteomes" id="UP001595904"/>
    </source>
</evidence>
<comment type="caution">
    <text evidence="3">The sequence shown here is derived from an EMBL/GenBank/DDBJ whole genome shotgun (WGS) entry which is preliminary data.</text>
</comment>
<evidence type="ECO:0000256" key="1">
    <source>
        <dbReference type="SAM" id="MobiDB-lite"/>
    </source>
</evidence>
<protein>
    <submittedName>
        <fullName evidence="3">Nucleoside triphosphate pyrophosphohydrolase</fullName>
        <ecNumber evidence="3">3.6.1.9</ecNumber>
    </submittedName>
</protein>
<gene>
    <name evidence="3" type="primary">mazG</name>
    <name evidence="3" type="ORF">ACFPN2_00290</name>
</gene>
<dbReference type="CDD" id="cd11529">
    <property type="entry name" value="NTP-PPase_MazG_Cterm"/>
    <property type="match status" value="1"/>
</dbReference>
<dbReference type="InterPro" id="IPR011551">
    <property type="entry name" value="NTP_PyrPHydrolase_MazG"/>
</dbReference>
<dbReference type="PANTHER" id="PTHR30522">
    <property type="entry name" value="NUCLEOSIDE TRIPHOSPHATE PYROPHOSPHOHYDROLASE"/>
    <property type="match status" value="1"/>
</dbReference>
<feature type="domain" description="NTP pyrophosphohydrolase MazG-like" evidence="2">
    <location>
        <begin position="27"/>
        <end position="100"/>
    </location>
</feature>
<dbReference type="RefSeq" id="WP_380593830.1">
    <property type="nucleotide sequence ID" value="NZ_JBHSDU010000001.1"/>
</dbReference>
<dbReference type="InterPro" id="IPR004518">
    <property type="entry name" value="MazG-like_dom"/>
</dbReference>
<dbReference type="NCBIfam" id="TIGR00444">
    <property type="entry name" value="mazG"/>
    <property type="match status" value="1"/>
</dbReference>
<accession>A0ABV8SJJ6</accession>
<dbReference type="GO" id="GO:0047429">
    <property type="term" value="F:nucleoside triphosphate diphosphatase activity"/>
    <property type="evidence" value="ECO:0007669"/>
    <property type="project" value="UniProtKB-EC"/>
</dbReference>
<keyword evidence="4" id="KW-1185">Reference proteome</keyword>
<organism evidence="3 4">
    <name type="scientific">Steroidobacter flavus</name>
    <dbReference type="NCBI Taxonomy" id="1842136"/>
    <lineage>
        <taxon>Bacteria</taxon>
        <taxon>Pseudomonadati</taxon>
        <taxon>Pseudomonadota</taxon>
        <taxon>Gammaproteobacteria</taxon>
        <taxon>Steroidobacterales</taxon>
        <taxon>Steroidobacteraceae</taxon>
        <taxon>Steroidobacter</taxon>
    </lineage>
</organism>
<dbReference type="CDD" id="cd11528">
    <property type="entry name" value="NTP-PPase_MazG_Nterm"/>
    <property type="match status" value="1"/>
</dbReference>
<dbReference type="Pfam" id="PF03819">
    <property type="entry name" value="MazG"/>
    <property type="match status" value="1"/>
</dbReference>
<dbReference type="EMBL" id="JBHSDU010000001">
    <property type="protein sequence ID" value="MFC4307506.1"/>
    <property type="molecule type" value="Genomic_DNA"/>
</dbReference>
<dbReference type="EC" id="3.6.1.9" evidence="3"/>
<dbReference type="InterPro" id="IPR048015">
    <property type="entry name" value="NTP-PPase_MazG-like_N"/>
</dbReference>
<dbReference type="Gene3D" id="1.10.287.1080">
    <property type="entry name" value="MazG-like"/>
    <property type="match status" value="2"/>
</dbReference>
<evidence type="ECO:0000313" key="3">
    <source>
        <dbReference type="EMBL" id="MFC4307506.1"/>
    </source>
</evidence>
<sequence length="280" mass="31731">MSGIQRLLDIMSRLRDPSGGCPWDLQQNFKTIAPYTVEEAYEVADAIERDDLPSLRDELGDLLFQVVFHSQMAKEQGAFDFDAVANAICDKMERRHPHVFGDASIADAEAQTVAWEEQKRRERAQKRSGEEPTSVLDDVPVALPALTRANKLGKRAAQVGFEWSDVHGAIEKLDEEIAEFKAEVRSHACLQADTAAEGHERQHERLAAEIGDVLFCVVNVCRYLKIDPEQALKRTNASFERRFRYVERGLARQGKTPQQATLAEMDKLWDEGKAHERRRS</sequence>
<feature type="region of interest" description="Disordered" evidence="1">
    <location>
        <begin position="252"/>
        <end position="280"/>
    </location>
</feature>
<keyword evidence="3" id="KW-0378">Hydrolase</keyword>
<dbReference type="NCBIfam" id="NF007113">
    <property type="entry name" value="PRK09562.1"/>
    <property type="match status" value="1"/>
</dbReference>
<feature type="compositionally biased region" description="Basic and acidic residues" evidence="1">
    <location>
        <begin position="264"/>
        <end position="274"/>
    </location>
</feature>
<dbReference type="SUPFAM" id="SSF101386">
    <property type="entry name" value="all-alpha NTP pyrophosphatases"/>
    <property type="match status" value="2"/>
</dbReference>
<dbReference type="Proteomes" id="UP001595904">
    <property type="component" value="Unassembled WGS sequence"/>
</dbReference>
<name>A0ABV8SJJ6_9GAMM</name>
<dbReference type="PANTHER" id="PTHR30522:SF0">
    <property type="entry name" value="NUCLEOSIDE TRIPHOSPHATE PYROPHOSPHOHYDROLASE"/>
    <property type="match status" value="1"/>
</dbReference>
<evidence type="ECO:0000259" key="2">
    <source>
        <dbReference type="Pfam" id="PF03819"/>
    </source>
</evidence>
<proteinExistence type="predicted"/>
<dbReference type="InterPro" id="IPR048011">
    <property type="entry name" value="NTP-PPase_MazG-like_C"/>
</dbReference>